<accession>A0A1H8M5L8</accession>
<sequence length="85" mass="9292">MAKTIRSSGHEALRGALIAARKNAALTQEELAGRLRCHQSFVARVESGERRIDVIELIVLARALEVDASQLFSVAEGATEPEHRI</sequence>
<dbReference type="SUPFAM" id="SSF47413">
    <property type="entry name" value="lambda repressor-like DNA-binding domains"/>
    <property type="match status" value="1"/>
</dbReference>
<dbReference type="InterPro" id="IPR010982">
    <property type="entry name" value="Lambda_DNA-bd_dom_sf"/>
</dbReference>
<feature type="domain" description="HTH cro/C1-type" evidence="1">
    <location>
        <begin position="17"/>
        <end position="71"/>
    </location>
</feature>
<evidence type="ECO:0000259" key="1">
    <source>
        <dbReference type="PROSITE" id="PS50943"/>
    </source>
</evidence>
<proteinExistence type="predicted"/>
<dbReference type="Pfam" id="PF01381">
    <property type="entry name" value="HTH_3"/>
    <property type="match status" value="1"/>
</dbReference>
<dbReference type="PROSITE" id="PS50943">
    <property type="entry name" value="HTH_CROC1"/>
    <property type="match status" value="1"/>
</dbReference>
<evidence type="ECO:0000313" key="2">
    <source>
        <dbReference type="EMBL" id="SEO12478.1"/>
    </source>
</evidence>
<dbReference type="GO" id="GO:0003677">
    <property type="term" value="F:DNA binding"/>
    <property type="evidence" value="ECO:0007669"/>
    <property type="project" value="InterPro"/>
</dbReference>
<keyword evidence="3" id="KW-1185">Reference proteome</keyword>
<dbReference type="Proteomes" id="UP000199372">
    <property type="component" value="Unassembled WGS sequence"/>
</dbReference>
<reference evidence="3" key="1">
    <citation type="submission" date="2016-10" db="EMBL/GenBank/DDBJ databases">
        <authorList>
            <person name="Varghese N."/>
            <person name="Submissions S."/>
        </authorList>
    </citation>
    <scope>NUCLEOTIDE SEQUENCE [LARGE SCALE GENOMIC DNA]</scope>
    <source>
        <strain evidence="3">DSM 26893</strain>
    </source>
</reference>
<protein>
    <submittedName>
        <fullName evidence="2">Helix-turn-helix</fullName>
    </submittedName>
</protein>
<dbReference type="CDD" id="cd00093">
    <property type="entry name" value="HTH_XRE"/>
    <property type="match status" value="1"/>
</dbReference>
<dbReference type="RefSeq" id="WP_091846794.1">
    <property type="nucleotide sequence ID" value="NZ_FOCM01000013.1"/>
</dbReference>
<dbReference type="Gene3D" id="1.10.260.40">
    <property type="entry name" value="lambda repressor-like DNA-binding domains"/>
    <property type="match status" value="1"/>
</dbReference>
<dbReference type="InterPro" id="IPR001387">
    <property type="entry name" value="Cro/C1-type_HTH"/>
</dbReference>
<dbReference type="OrthoDB" id="9803379at2"/>
<dbReference type="AlphaFoldDB" id="A0A1H8M5L8"/>
<evidence type="ECO:0000313" key="3">
    <source>
        <dbReference type="Proteomes" id="UP000199372"/>
    </source>
</evidence>
<organism evidence="2 3">
    <name type="scientific">Palleronia pelagia</name>
    <dbReference type="NCBI Taxonomy" id="387096"/>
    <lineage>
        <taxon>Bacteria</taxon>
        <taxon>Pseudomonadati</taxon>
        <taxon>Pseudomonadota</taxon>
        <taxon>Alphaproteobacteria</taxon>
        <taxon>Rhodobacterales</taxon>
        <taxon>Roseobacteraceae</taxon>
        <taxon>Palleronia</taxon>
    </lineage>
</organism>
<name>A0A1H8M5L8_9RHOB</name>
<dbReference type="EMBL" id="FOCM01000013">
    <property type="protein sequence ID" value="SEO12478.1"/>
    <property type="molecule type" value="Genomic_DNA"/>
</dbReference>
<gene>
    <name evidence="2" type="ORF">SAMN04488011_11341</name>
</gene>
<dbReference type="SMART" id="SM00530">
    <property type="entry name" value="HTH_XRE"/>
    <property type="match status" value="1"/>
</dbReference>